<feature type="transmembrane region" description="Helical" evidence="2">
    <location>
        <begin position="20"/>
        <end position="44"/>
    </location>
</feature>
<dbReference type="AlphaFoldDB" id="A0A7C8KJV6"/>
<organism evidence="3 4">
    <name type="scientific">Orbilia oligospora</name>
    <name type="common">Nematode-trapping fungus</name>
    <name type="synonym">Arthrobotrys oligospora</name>
    <dbReference type="NCBI Taxonomy" id="2813651"/>
    <lineage>
        <taxon>Eukaryota</taxon>
        <taxon>Fungi</taxon>
        <taxon>Dikarya</taxon>
        <taxon>Ascomycota</taxon>
        <taxon>Pezizomycotina</taxon>
        <taxon>Orbiliomycetes</taxon>
        <taxon>Orbiliales</taxon>
        <taxon>Orbiliaceae</taxon>
        <taxon>Orbilia</taxon>
    </lineage>
</organism>
<name>A0A7C8KJV6_ORBOL</name>
<evidence type="ECO:0000256" key="1">
    <source>
        <dbReference type="SAM" id="MobiDB-lite"/>
    </source>
</evidence>
<keyword evidence="2" id="KW-1133">Transmembrane helix</keyword>
<feature type="region of interest" description="Disordered" evidence="1">
    <location>
        <begin position="74"/>
        <end position="104"/>
    </location>
</feature>
<dbReference type="Proteomes" id="UP000479691">
    <property type="component" value="Unassembled WGS sequence"/>
</dbReference>
<reference evidence="3 4" key="1">
    <citation type="submission" date="2019-06" db="EMBL/GenBank/DDBJ databases">
        <authorList>
            <person name="Palmer J.M."/>
        </authorList>
    </citation>
    <scope>NUCLEOTIDE SEQUENCE [LARGE SCALE GENOMIC DNA]</scope>
    <source>
        <strain evidence="3 4">TWF788</strain>
    </source>
</reference>
<proteinExistence type="predicted"/>
<gene>
    <name evidence="3" type="ORF">TWF788_001353</name>
</gene>
<dbReference type="EMBL" id="JAABOE010000119">
    <property type="protein sequence ID" value="KAF3163732.1"/>
    <property type="molecule type" value="Genomic_DNA"/>
</dbReference>
<sequence length="104" mass="11126">MMCDVTRLDARLHGSSTGSWSYYAAPADVFVLCSSLVTVVTFMIGYRSIVSRIANEFVVVVFESPNKDLALTLAHGRSPKGPPIGKPARSIKSDSGLDAPLVPD</sequence>
<evidence type="ECO:0000256" key="2">
    <source>
        <dbReference type="SAM" id="Phobius"/>
    </source>
</evidence>
<keyword evidence="2" id="KW-0472">Membrane</keyword>
<protein>
    <submittedName>
        <fullName evidence="3">Uncharacterized protein</fullName>
    </submittedName>
</protein>
<comment type="caution">
    <text evidence="3">The sequence shown here is derived from an EMBL/GenBank/DDBJ whole genome shotgun (WGS) entry which is preliminary data.</text>
</comment>
<evidence type="ECO:0000313" key="3">
    <source>
        <dbReference type="EMBL" id="KAF3163732.1"/>
    </source>
</evidence>
<keyword evidence="2" id="KW-0812">Transmembrane</keyword>
<evidence type="ECO:0000313" key="4">
    <source>
        <dbReference type="Proteomes" id="UP000479691"/>
    </source>
</evidence>
<accession>A0A7C8KJV6</accession>